<dbReference type="Proteomes" id="UP000054549">
    <property type="component" value="Unassembled WGS sequence"/>
</dbReference>
<dbReference type="InParanoid" id="A0A0C2TQY3"/>
<evidence type="ECO:0000313" key="2">
    <source>
        <dbReference type="EMBL" id="KIL69679.1"/>
    </source>
</evidence>
<feature type="compositionally biased region" description="Polar residues" evidence="1">
    <location>
        <begin position="18"/>
        <end position="37"/>
    </location>
</feature>
<feature type="non-terminal residue" evidence="2">
    <location>
        <position position="1"/>
    </location>
</feature>
<feature type="region of interest" description="Disordered" evidence="1">
    <location>
        <begin position="18"/>
        <end position="46"/>
    </location>
</feature>
<proteinExistence type="predicted"/>
<evidence type="ECO:0000313" key="3">
    <source>
        <dbReference type="Proteomes" id="UP000054549"/>
    </source>
</evidence>
<dbReference type="AlphaFoldDB" id="A0A0C2TQY3"/>
<protein>
    <submittedName>
        <fullName evidence="2">Uncharacterized protein</fullName>
    </submittedName>
</protein>
<accession>A0A0C2TQY3</accession>
<organism evidence="2 3">
    <name type="scientific">Amanita muscaria (strain Koide BX008)</name>
    <dbReference type="NCBI Taxonomy" id="946122"/>
    <lineage>
        <taxon>Eukaryota</taxon>
        <taxon>Fungi</taxon>
        <taxon>Dikarya</taxon>
        <taxon>Basidiomycota</taxon>
        <taxon>Agaricomycotina</taxon>
        <taxon>Agaricomycetes</taxon>
        <taxon>Agaricomycetidae</taxon>
        <taxon>Agaricales</taxon>
        <taxon>Pluteineae</taxon>
        <taxon>Amanitaceae</taxon>
        <taxon>Amanita</taxon>
    </lineage>
</organism>
<dbReference type="HOGENOM" id="CLU_2298208_0_0_1"/>
<sequence length="101" mass="11102">YPYLREKRNRTISVLSTEAQDGTATSALGSPTASILSQPPIRVPSHRDPMKAAHEWLSGNMEVAAKRGKTAGKRPIMRPGVVFDVGEDPPVAERAERRHRS</sequence>
<name>A0A0C2TQY3_AMAMK</name>
<dbReference type="STRING" id="946122.A0A0C2TQY3"/>
<reference evidence="2 3" key="1">
    <citation type="submission" date="2014-04" db="EMBL/GenBank/DDBJ databases">
        <title>Evolutionary Origins and Diversification of the Mycorrhizal Mutualists.</title>
        <authorList>
            <consortium name="DOE Joint Genome Institute"/>
            <consortium name="Mycorrhizal Genomics Consortium"/>
            <person name="Kohler A."/>
            <person name="Kuo A."/>
            <person name="Nagy L.G."/>
            <person name="Floudas D."/>
            <person name="Copeland A."/>
            <person name="Barry K.W."/>
            <person name="Cichocki N."/>
            <person name="Veneault-Fourrey C."/>
            <person name="LaButti K."/>
            <person name="Lindquist E.A."/>
            <person name="Lipzen A."/>
            <person name="Lundell T."/>
            <person name="Morin E."/>
            <person name="Murat C."/>
            <person name="Riley R."/>
            <person name="Ohm R."/>
            <person name="Sun H."/>
            <person name="Tunlid A."/>
            <person name="Henrissat B."/>
            <person name="Grigoriev I.V."/>
            <person name="Hibbett D.S."/>
            <person name="Martin F."/>
        </authorList>
    </citation>
    <scope>NUCLEOTIDE SEQUENCE [LARGE SCALE GENOMIC DNA]</scope>
    <source>
        <strain evidence="2 3">Koide BX008</strain>
    </source>
</reference>
<dbReference type="OrthoDB" id="3058872at2759"/>
<gene>
    <name evidence="2" type="ORF">M378DRAFT_61265</name>
</gene>
<evidence type="ECO:0000256" key="1">
    <source>
        <dbReference type="SAM" id="MobiDB-lite"/>
    </source>
</evidence>
<feature type="non-terminal residue" evidence="2">
    <location>
        <position position="101"/>
    </location>
</feature>
<keyword evidence="3" id="KW-1185">Reference proteome</keyword>
<dbReference type="EMBL" id="KN818225">
    <property type="protein sequence ID" value="KIL69679.1"/>
    <property type="molecule type" value="Genomic_DNA"/>
</dbReference>